<organism evidence="2 3">
    <name type="scientific">Ascoidea rubescens DSM 1968</name>
    <dbReference type="NCBI Taxonomy" id="1344418"/>
    <lineage>
        <taxon>Eukaryota</taxon>
        <taxon>Fungi</taxon>
        <taxon>Dikarya</taxon>
        <taxon>Ascomycota</taxon>
        <taxon>Saccharomycotina</taxon>
        <taxon>Saccharomycetes</taxon>
        <taxon>Ascoideaceae</taxon>
        <taxon>Ascoidea</taxon>
    </lineage>
</organism>
<keyword evidence="1" id="KW-0812">Transmembrane</keyword>
<keyword evidence="1" id="KW-1133">Transmembrane helix</keyword>
<reference evidence="3" key="1">
    <citation type="submission" date="2016-05" db="EMBL/GenBank/DDBJ databases">
        <title>Comparative genomics of biotechnologically important yeasts.</title>
        <authorList>
            <consortium name="DOE Joint Genome Institute"/>
            <person name="Riley R."/>
            <person name="Haridas S."/>
            <person name="Wolfe K.H."/>
            <person name="Lopes M.R."/>
            <person name="Hittinger C.T."/>
            <person name="Goker M."/>
            <person name="Salamov A."/>
            <person name="Wisecaver J."/>
            <person name="Long T.M."/>
            <person name="Aerts A.L."/>
            <person name="Barry K."/>
            <person name="Choi C."/>
            <person name="Clum A."/>
            <person name="Coughlan A.Y."/>
            <person name="Deshpande S."/>
            <person name="Douglass A.P."/>
            <person name="Hanson S.J."/>
            <person name="Klenk H.-P."/>
            <person name="Labutti K."/>
            <person name="Lapidus A."/>
            <person name="Lindquist E."/>
            <person name="Lipzen A."/>
            <person name="Meier-Kolthoff J.P."/>
            <person name="Ohm R.A."/>
            <person name="Otillar R.P."/>
            <person name="Pangilinan J."/>
            <person name="Peng Y."/>
            <person name="Rokas A."/>
            <person name="Rosa C.A."/>
            <person name="Scheuner C."/>
            <person name="Sibirny A.A."/>
            <person name="Slot J.C."/>
            <person name="Stielow J.B."/>
            <person name="Sun H."/>
            <person name="Kurtzman C.P."/>
            <person name="Blackwell M."/>
            <person name="Grigoriev I.V."/>
            <person name="Jeffries T.W."/>
        </authorList>
    </citation>
    <scope>NUCLEOTIDE SEQUENCE [LARGE SCALE GENOMIC DNA]</scope>
    <source>
        <strain evidence="3">DSM 1968</strain>
    </source>
</reference>
<dbReference type="AlphaFoldDB" id="A0A1D2VFQ7"/>
<dbReference type="Proteomes" id="UP000095038">
    <property type="component" value="Unassembled WGS sequence"/>
</dbReference>
<proteinExistence type="predicted"/>
<evidence type="ECO:0000256" key="1">
    <source>
        <dbReference type="SAM" id="Phobius"/>
    </source>
</evidence>
<dbReference type="EMBL" id="KV454482">
    <property type="protein sequence ID" value="ODV60491.1"/>
    <property type="molecule type" value="Genomic_DNA"/>
</dbReference>
<protein>
    <submittedName>
        <fullName evidence="2">Uncharacterized protein</fullName>
    </submittedName>
</protein>
<gene>
    <name evidence="2" type="ORF">ASCRUDRAFT_154549</name>
</gene>
<dbReference type="GeneID" id="30962961"/>
<evidence type="ECO:0000313" key="2">
    <source>
        <dbReference type="EMBL" id="ODV60491.1"/>
    </source>
</evidence>
<dbReference type="RefSeq" id="XP_020046798.1">
    <property type="nucleotide sequence ID" value="XM_020189325.1"/>
</dbReference>
<name>A0A1D2VFQ7_9ASCO</name>
<accession>A0A1D2VFQ7</accession>
<sequence>MFLSFIPHFYDLTPKHIKSTSQKRQFAQPFCCFCCFCCVYSIVNTLSRKTMARSSFKYRIQDPSAETVRSQRALEKKPGLF</sequence>
<keyword evidence="1" id="KW-0472">Membrane</keyword>
<evidence type="ECO:0000313" key="3">
    <source>
        <dbReference type="Proteomes" id="UP000095038"/>
    </source>
</evidence>
<dbReference type="InParanoid" id="A0A1D2VFQ7"/>
<feature type="transmembrane region" description="Helical" evidence="1">
    <location>
        <begin position="26"/>
        <end position="47"/>
    </location>
</feature>
<keyword evidence="3" id="KW-1185">Reference proteome</keyword>